<evidence type="ECO:0000259" key="2">
    <source>
        <dbReference type="Pfam" id="PF02481"/>
    </source>
</evidence>
<protein>
    <submittedName>
        <fullName evidence="4">DNA processing protein</fullName>
    </submittedName>
</protein>
<sequence>MQLNEAQRLDWLRLIRAEGIGPRTFRTLINRYGGAGAALEALPTLTNRAGRRVVPLTRAEAQAELAAAARLGVRFVALGEAAYPKLLQAADSAPPLLAVRGDPAVLNRPAVAIVGSRNASAAGLNLTERLSRDLGEAGLVVVSGLARGIDARAHKATLLSGTVAVLAGGHDRIYPSNHGALVEAILEAGGAVVAEMPMGWEPRGRDFPRRNRIISGLSLGTVVVEAARRSGSLITARFALEQGREVFAVPGSPLDPRAEGTNDLIRQGATLVAEAAHVLEALVPLVERDAFGAEPLALDRTDLAEAPIFWDELDVDGIVLPMPAEDFSPPEATDDRARLVALLSPTPIGTDDLARAAGLSVRVVQTTLLELELDGRIERHGSGAVSLVG</sequence>
<dbReference type="PANTHER" id="PTHR43022">
    <property type="entry name" value="PROTEIN SMF"/>
    <property type="match status" value="1"/>
</dbReference>
<dbReference type="NCBIfam" id="TIGR00732">
    <property type="entry name" value="dprA"/>
    <property type="match status" value="1"/>
</dbReference>
<dbReference type="AlphaFoldDB" id="A0A1I2W3B7"/>
<evidence type="ECO:0000313" key="5">
    <source>
        <dbReference type="Proteomes" id="UP000199229"/>
    </source>
</evidence>
<gene>
    <name evidence="4" type="ORF">SAMN05192565_11975</name>
</gene>
<feature type="domain" description="Smf/DprA SLOG" evidence="2">
    <location>
        <begin position="75"/>
        <end position="282"/>
    </location>
</feature>
<reference evidence="5" key="1">
    <citation type="submission" date="2016-10" db="EMBL/GenBank/DDBJ databases">
        <authorList>
            <person name="Varghese N."/>
            <person name="Submissions S."/>
        </authorList>
    </citation>
    <scope>NUCLEOTIDE SEQUENCE [LARGE SCALE GENOMIC DNA]</scope>
    <source>
        <strain evidence="5">Gh-105</strain>
    </source>
</reference>
<proteinExistence type="inferred from homology"/>
<dbReference type="OrthoDB" id="9785707at2"/>
<keyword evidence="5" id="KW-1185">Reference proteome</keyword>
<organism evidence="4 5">
    <name type="scientific">Methylobacterium gossipiicola</name>
    <dbReference type="NCBI Taxonomy" id="582675"/>
    <lineage>
        <taxon>Bacteria</taxon>
        <taxon>Pseudomonadati</taxon>
        <taxon>Pseudomonadota</taxon>
        <taxon>Alphaproteobacteria</taxon>
        <taxon>Hyphomicrobiales</taxon>
        <taxon>Methylobacteriaceae</taxon>
        <taxon>Methylobacterium</taxon>
    </lineage>
</organism>
<dbReference type="GO" id="GO:0009294">
    <property type="term" value="P:DNA-mediated transformation"/>
    <property type="evidence" value="ECO:0007669"/>
    <property type="project" value="InterPro"/>
</dbReference>
<dbReference type="PANTHER" id="PTHR43022:SF1">
    <property type="entry name" value="PROTEIN SMF"/>
    <property type="match status" value="1"/>
</dbReference>
<accession>A0A1I2W3B7</accession>
<name>A0A1I2W3B7_9HYPH</name>
<dbReference type="EMBL" id="FOPM01000019">
    <property type="protein sequence ID" value="SFG95978.1"/>
    <property type="molecule type" value="Genomic_DNA"/>
</dbReference>
<feature type="domain" description="DprA winged helix" evidence="3">
    <location>
        <begin position="324"/>
        <end position="381"/>
    </location>
</feature>
<dbReference type="Proteomes" id="UP000199229">
    <property type="component" value="Unassembled WGS sequence"/>
</dbReference>
<dbReference type="InterPro" id="IPR057666">
    <property type="entry name" value="DrpA_SLOG"/>
</dbReference>
<dbReference type="InterPro" id="IPR041614">
    <property type="entry name" value="DprA_WH"/>
</dbReference>
<dbReference type="STRING" id="582675.SAMN05192565_11975"/>
<evidence type="ECO:0000259" key="3">
    <source>
        <dbReference type="Pfam" id="PF17782"/>
    </source>
</evidence>
<evidence type="ECO:0000313" key="4">
    <source>
        <dbReference type="EMBL" id="SFG95978.1"/>
    </source>
</evidence>
<dbReference type="Pfam" id="PF17782">
    <property type="entry name" value="WHD_DprA"/>
    <property type="match status" value="1"/>
</dbReference>
<dbReference type="Gene3D" id="3.40.50.450">
    <property type="match status" value="1"/>
</dbReference>
<dbReference type="InterPro" id="IPR036388">
    <property type="entry name" value="WH-like_DNA-bd_sf"/>
</dbReference>
<dbReference type="Pfam" id="PF21102">
    <property type="entry name" value="DprA_N"/>
    <property type="match status" value="1"/>
</dbReference>
<evidence type="ECO:0000256" key="1">
    <source>
        <dbReference type="ARBA" id="ARBA00006525"/>
    </source>
</evidence>
<dbReference type="InterPro" id="IPR003488">
    <property type="entry name" value="DprA"/>
</dbReference>
<dbReference type="Gene3D" id="1.10.10.10">
    <property type="entry name" value="Winged helix-like DNA-binding domain superfamily/Winged helix DNA-binding domain"/>
    <property type="match status" value="1"/>
</dbReference>
<comment type="similarity">
    <text evidence="1">Belongs to the DprA/Smf family.</text>
</comment>
<dbReference type="SUPFAM" id="SSF102405">
    <property type="entry name" value="MCP/YpsA-like"/>
    <property type="match status" value="1"/>
</dbReference>
<dbReference type="RefSeq" id="WP_091973772.1">
    <property type="nucleotide sequence ID" value="NZ_FOPM01000019.1"/>
</dbReference>
<dbReference type="Pfam" id="PF02481">
    <property type="entry name" value="DNA_processg_A"/>
    <property type="match status" value="1"/>
</dbReference>